<dbReference type="KEGG" id="sgv:B1H19_30390"/>
<evidence type="ECO:0000313" key="5">
    <source>
        <dbReference type="Proteomes" id="UP000192726"/>
    </source>
</evidence>
<dbReference type="InterPro" id="IPR000873">
    <property type="entry name" value="AMP-dep_synth/lig_dom"/>
</dbReference>
<dbReference type="STRING" id="553510.B1H19_30390"/>
<feature type="domain" description="AMP-dependent synthetase/ligase" evidence="2">
    <location>
        <begin position="48"/>
        <end position="391"/>
    </location>
</feature>
<dbReference type="AlphaFoldDB" id="A0A1V0TYR0"/>
<reference evidence="4 5" key="1">
    <citation type="submission" date="2017-04" db="EMBL/GenBank/DDBJ databases">
        <title>Complete Genome Sequence of Streptomyces gilvosporeus F607, a Capable Producer of Natamycin.</title>
        <authorList>
            <person name="Zong G."/>
            <person name="Zhong C."/>
            <person name="Fu J."/>
            <person name="Qin R."/>
            <person name="Cao G."/>
        </authorList>
    </citation>
    <scope>NUCLEOTIDE SEQUENCE [LARGE SCALE GENOMIC DNA]</scope>
    <source>
        <strain evidence="4 5">F607</strain>
    </source>
</reference>
<dbReference type="Pfam" id="PF00501">
    <property type="entry name" value="AMP-binding"/>
    <property type="match status" value="1"/>
</dbReference>
<evidence type="ECO:0000256" key="1">
    <source>
        <dbReference type="ARBA" id="ARBA00022598"/>
    </source>
</evidence>
<accession>A0A1V0TYR0</accession>
<keyword evidence="1 4" id="KW-0436">Ligase</keyword>
<gene>
    <name evidence="4" type="ORF">B1H19_30390</name>
</gene>
<sequence length="535" mass="57206">MELRPSAHADTFARDRLPPREQWPQLTDLGYPDRLNCGAELLDATIARLGPDRPAVRDAGGVVWTYGQLREQVDAIAQVLTGRLGVLPGNRVLLRGPTTPWLAACWLAVMKAGAVAVTVLASQRPEELATICRLAQVRHALCDRRAVADLVRAEVPDLRITTYGGDGPEDLQRLAKPGSGPYEAVATASDDVALIAFTSGTTGRPKGCLHFHRDVLAIADTFSAQVLRPRPDDVFAGSPPLGFTFGLGGLVVFPLRAGASAFLADWGGPDRLLSDIAAHRISVLFTAPTAYRAMLARLPGHDLSSLRRCVAAGENLPAATWQSWYEATGLRIINGLGATELLHIVLSAADDAIRPGTTGLPVPGYEARVVDADGAPVPDGTPGLLAVRGPTGCRYLADARQTEYVRDGWNHTGDTYVREPDGYFRYVARADDMIVSAGYNIAGPEVEDALSGHPDVVEAAVVGRPDAERGAVVVAHVVLRAGVAAGEETVAALRAFTKSRIAPYKCPREFVFHTALPRTPTGKLQRFRLRAGDLQ</sequence>
<dbReference type="PANTHER" id="PTHR43352">
    <property type="entry name" value="ACETYL-COA SYNTHETASE"/>
    <property type="match status" value="1"/>
</dbReference>
<dbReference type="OrthoDB" id="9803968at2"/>
<dbReference type="InterPro" id="IPR045851">
    <property type="entry name" value="AMP-bd_C_sf"/>
</dbReference>
<evidence type="ECO:0000259" key="3">
    <source>
        <dbReference type="Pfam" id="PF13193"/>
    </source>
</evidence>
<protein>
    <submittedName>
        <fullName evidence="4">2-aminobenzoate-CoA ligase</fullName>
    </submittedName>
</protein>
<dbReference type="EMBL" id="CP020569">
    <property type="protein sequence ID" value="ARF57930.1"/>
    <property type="molecule type" value="Genomic_DNA"/>
</dbReference>
<dbReference type="RefSeq" id="WP_083107910.1">
    <property type="nucleotide sequence ID" value="NZ_CP020569.1"/>
</dbReference>
<evidence type="ECO:0000313" key="4">
    <source>
        <dbReference type="EMBL" id="ARF57930.1"/>
    </source>
</evidence>
<dbReference type="PANTHER" id="PTHR43352:SF1">
    <property type="entry name" value="ANTHRANILATE--COA LIGASE"/>
    <property type="match status" value="1"/>
</dbReference>
<dbReference type="Gene3D" id="3.30.300.30">
    <property type="match status" value="1"/>
</dbReference>
<dbReference type="PROSITE" id="PS00455">
    <property type="entry name" value="AMP_BINDING"/>
    <property type="match status" value="1"/>
</dbReference>
<dbReference type="Gene3D" id="3.40.50.12780">
    <property type="entry name" value="N-terminal domain of ligase-like"/>
    <property type="match status" value="1"/>
</dbReference>
<organism evidence="4 5">
    <name type="scientific">Streptomyces gilvosporeus</name>
    <dbReference type="NCBI Taxonomy" id="553510"/>
    <lineage>
        <taxon>Bacteria</taxon>
        <taxon>Bacillati</taxon>
        <taxon>Actinomycetota</taxon>
        <taxon>Actinomycetes</taxon>
        <taxon>Kitasatosporales</taxon>
        <taxon>Streptomycetaceae</taxon>
        <taxon>Streptomyces</taxon>
    </lineage>
</organism>
<feature type="domain" description="AMP-binding enzyme C-terminal" evidence="3">
    <location>
        <begin position="445"/>
        <end position="523"/>
    </location>
</feature>
<dbReference type="InterPro" id="IPR042099">
    <property type="entry name" value="ANL_N_sf"/>
</dbReference>
<dbReference type="SUPFAM" id="SSF56801">
    <property type="entry name" value="Acetyl-CoA synthetase-like"/>
    <property type="match status" value="1"/>
</dbReference>
<proteinExistence type="predicted"/>
<dbReference type="GO" id="GO:0016878">
    <property type="term" value="F:acid-thiol ligase activity"/>
    <property type="evidence" value="ECO:0007669"/>
    <property type="project" value="TreeGrafter"/>
</dbReference>
<keyword evidence="5" id="KW-1185">Reference proteome</keyword>
<dbReference type="InterPro" id="IPR020845">
    <property type="entry name" value="AMP-binding_CS"/>
</dbReference>
<dbReference type="Pfam" id="PF13193">
    <property type="entry name" value="AMP-binding_C"/>
    <property type="match status" value="1"/>
</dbReference>
<dbReference type="GO" id="GO:0044550">
    <property type="term" value="P:secondary metabolite biosynthetic process"/>
    <property type="evidence" value="ECO:0007669"/>
    <property type="project" value="TreeGrafter"/>
</dbReference>
<dbReference type="InterPro" id="IPR025110">
    <property type="entry name" value="AMP-bd_C"/>
</dbReference>
<dbReference type="Proteomes" id="UP000192726">
    <property type="component" value="Chromosome"/>
</dbReference>
<evidence type="ECO:0000259" key="2">
    <source>
        <dbReference type="Pfam" id="PF00501"/>
    </source>
</evidence>
<name>A0A1V0TYR0_9ACTN</name>